<gene>
    <name evidence="1" type="ORF">PHLCEN_2v10185</name>
</gene>
<reference evidence="1 2" key="1">
    <citation type="submission" date="2018-02" db="EMBL/GenBank/DDBJ databases">
        <title>Genome sequence of the basidiomycete white-rot fungus Phlebia centrifuga.</title>
        <authorList>
            <person name="Granchi Z."/>
            <person name="Peng M."/>
            <person name="de Vries R.P."/>
            <person name="Hilden K."/>
            <person name="Makela M.R."/>
            <person name="Grigoriev I."/>
            <person name="Riley R."/>
        </authorList>
    </citation>
    <scope>NUCLEOTIDE SEQUENCE [LARGE SCALE GENOMIC DNA]</scope>
    <source>
        <strain evidence="1 2">FBCC195</strain>
    </source>
</reference>
<evidence type="ECO:0000313" key="2">
    <source>
        <dbReference type="Proteomes" id="UP000186601"/>
    </source>
</evidence>
<proteinExistence type="predicted"/>
<sequence length="142" mass="16147">MAARLASQALDLSVCPDLREFEFRMPMNGADQTRRVHWLVLCTLLQHISPRTNPKLQLHLILSFKSISWDKVKSVVEDLELMSSTLLGQLLRQVVSVDITIKSDSSTGGTAYIQSELLFHAFDMAFPRLVEEGRLRYKKVVC</sequence>
<name>A0A2R6NNJ9_9APHY</name>
<dbReference type="Proteomes" id="UP000186601">
    <property type="component" value="Unassembled WGS sequence"/>
</dbReference>
<dbReference type="EMBL" id="MLYV02001036">
    <property type="protein sequence ID" value="PSR74001.1"/>
    <property type="molecule type" value="Genomic_DNA"/>
</dbReference>
<accession>A0A2R6NNJ9</accession>
<comment type="caution">
    <text evidence="1">The sequence shown here is derived from an EMBL/GenBank/DDBJ whole genome shotgun (WGS) entry which is preliminary data.</text>
</comment>
<evidence type="ECO:0000313" key="1">
    <source>
        <dbReference type="EMBL" id="PSR74001.1"/>
    </source>
</evidence>
<protein>
    <submittedName>
        <fullName evidence="1">Uncharacterized protein</fullName>
    </submittedName>
</protein>
<dbReference type="AlphaFoldDB" id="A0A2R6NNJ9"/>
<keyword evidence="2" id="KW-1185">Reference proteome</keyword>
<organism evidence="1 2">
    <name type="scientific">Hermanssonia centrifuga</name>
    <dbReference type="NCBI Taxonomy" id="98765"/>
    <lineage>
        <taxon>Eukaryota</taxon>
        <taxon>Fungi</taxon>
        <taxon>Dikarya</taxon>
        <taxon>Basidiomycota</taxon>
        <taxon>Agaricomycotina</taxon>
        <taxon>Agaricomycetes</taxon>
        <taxon>Polyporales</taxon>
        <taxon>Meruliaceae</taxon>
        <taxon>Hermanssonia</taxon>
    </lineage>
</organism>